<dbReference type="Pfam" id="PF01042">
    <property type="entry name" value="Ribonuc_L-PSP"/>
    <property type="match status" value="1"/>
</dbReference>
<protein>
    <submittedName>
        <fullName evidence="2">RidA family protein</fullName>
    </submittedName>
</protein>
<evidence type="ECO:0000313" key="3">
    <source>
        <dbReference type="Proteomes" id="UP001596989"/>
    </source>
</evidence>
<dbReference type="PANTHER" id="PTHR11803">
    <property type="entry name" value="2-IMINOBUTANOATE/2-IMINOPROPANOATE DEAMINASE RIDA"/>
    <property type="match status" value="1"/>
</dbReference>
<sequence length="132" mass="14132">MTNKQQLTVISTDKAPGAIGPYSQALKLGGLVFTSGQIPLDASGQLVEGGIVEQTHQVFRNLDAVLAEAGASLRQVVKATVFLKDMNQFASMNEIYASYFGDHKPARSAVEVARLPKDVLVEIEVIASTDVE</sequence>
<accession>A0ABW3HXI9</accession>
<dbReference type="InterPro" id="IPR035959">
    <property type="entry name" value="RutC-like_sf"/>
</dbReference>
<comment type="similarity">
    <text evidence="1">Belongs to the RutC family.</text>
</comment>
<dbReference type="Gene3D" id="3.30.1330.40">
    <property type="entry name" value="RutC-like"/>
    <property type="match status" value="1"/>
</dbReference>
<name>A0ABW3HXI9_9BACL</name>
<dbReference type="SUPFAM" id="SSF55298">
    <property type="entry name" value="YjgF-like"/>
    <property type="match status" value="1"/>
</dbReference>
<dbReference type="InterPro" id="IPR019897">
    <property type="entry name" value="RidA_CS"/>
</dbReference>
<proteinExistence type="inferred from homology"/>
<gene>
    <name evidence="2" type="ORF">ACFQ2I_22590</name>
</gene>
<dbReference type="PANTHER" id="PTHR11803:SF58">
    <property type="entry name" value="PROTEIN HMF1-RELATED"/>
    <property type="match status" value="1"/>
</dbReference>
<evidence type="ECO:0000256" key="1">
    <source>
        <dbReference type="ARBA" id="ARBA00010552"/>
    </source>
</evidence>
<dbReference type="Proteomes" id="UP001596989">
    <property type="component" value="Unassembled WGS sequence"/>
</dbReference>
<dbReference type="RefSeq" id="WP_377568370.1">
    <property type="nucleotide sequence ID" value="NZ_JBHTJZ010000071.1"/>
</dbReference>
<comment type="caution">
    <text evidence="2">The sequence shown here is derived from an EMBL/GenBank/DDBJ whole genome shotgun (WGS) entry which is preliminary data.</text>
</comment>
<reference evidence="3" key="1">
    <citation type="journal article" date="2019" name="Int. J. Syst. Evol. Microbiol.">
        <title>The Global Catalogue of Microorganisms (GCM) 10K type strain sequencing project: providing services to taxonomists for standard genome sequencing and annotation.</title>
        <authorList>
            <consortium name="The Broad Institute Genomics Platform"/>
            <consortium name="The Broad Institute Genome Sequencing Center for Infectious Disease"/>
            <person name="Wu L."/>
            <person name="Ma J."/>
        </authorList>
    </citation>
    <scope>NUCLEOTIDE SEQUENCE [LARGE SCALE GENOMIC DNA]</scope>
    <source>
        <strain evidence="3">CCUG 59129</strain>
    </source>
</reference>
<dbReference type="NCBIfam" id="TIGR00004">
    <property type="entry name" value="Rid family detoxifying hydrolase"/>
    <property type="match status" value="1"/>
</dbReference>
<dbReference type="InterPro" id="IPR006056">
    <property type="entry name" value="RidA"/>
</dbReference>
<dbReference type="CDD" id="cd00448">
    <property type="entry name" value="YjgF_YER057c_UK114_family"/>
    <property type="match status" value="1"/>
</dbReference>
<evidence type="ECO:0000313" key="2">
    <source>
        <dbReference type="EMBL" id="MFD0962134.1"/>
    </source>
</evidence>
<dbReference type="EMBL" id="JBHTJZ010000071">
    <property type="protein sequence ID" value="MFD0962134.1"/>
    <property type="molecule type" value="Genomic_DNA"/>
</dbReference>
<organism evidence="2 3">
    <name type="scientific">Paenibacillus chungangensis</name>
    <dbReference type="NCBI Taxonomy" id="696535"/>
    <lineage>
        <taxon>Bacteria</taxon>
        <taxon>Bacillati</taxon>
        <taxon>Bacillota</taxon>
        <taxon>Bacilli</taxon>
        <taxon>Bacillales</taxon>
        <taxon>Paenibacillaceae</taxon>
        <taxon>Paenibacillus</taxon>
    </lineage>
</organism>
<keyword evidence="3" id="KW-1185">Reference proteome</keyword>
<dbReference type="PROSITE" id="PS01094">
    <property type="entry name" value="UPF0076"/>
    <property type="match status" value="1"/>
</dbReference>
<dbReference type="InterPro" id="IPR006175">
    <property type="entry name" value="YjgF/YER057c/UK114"/>
</dbReference>